<proteinExistence type="predicted"/>
<evidence type="ECO:0000256" key="1">
    <source>
        <dbReference type="SAM" id="MobiDB-lite"/>
    </source>
</evidence>
<dbReference type="Gene3D" id="3.90.1320.10">
    <property type="entry name" value="Outer-capsid protein sigma 3, large lobe"/>
    <property type="match status" value="2"/>
</dbReference>
<dbReference type="Pfam" id="PF03080">
    <property type="entry name" value="Neprosin"/>
    <property type="match status" value="2"/>
</dbReference>
<accession>A0A6V7P681</accession>
<dbReference type="InterPro" id="IPR004314">
    <property type="entry name" value="Neprosin"/>
</dbReference>
<feature type="domain" description="Neprosin PEP catalytic" evidence="2">
    <location>
        <begin position="250"/>
        <end position="465"/>
    </location>
</feature>
<protein>
    <recommendedName>
        <fullName evidence="2">Neprosin PEP catalytic domain-containing protein</fullName>
    </recommendedName>
</protein>
<gene>
    <name evidence="3" type="ORF">CB5_LOCUS9560</name>
</gene>
<reference evidence="3" key="1">
    <citation type="submission" date="2020-07" db="EMBL/GenBank/DDBJ databases">
        <authorList>
            <person name="Lin J."/>
        </authorList>
    </citation>
    <scope>NUCLEOTIDE SEQUENCE</scope>
</reference>
<dbReference type="PANTHER" id="PTHR31589">
    <property type="entry name" value="PROTEIN, PUTATIVE (DUF239)-RELATED-RELATED"/>
    <property type="match status" value="1"/>
</dbReference>
<sequence>MQWAVYETKDSDGPFYGAKAQLNVYAVPTTKSNQISSSNVWLSSGLGGPIKDFNSIQAGWQVNPTLYHDYDVHFYVFWTADGYVSTGCFDLLCKGFVLDNSTKLKPGNIMTPVSKYDGPQRYFTLRIQKNLQTGDWWLHRDDGDDAGPVGYWPKSLFTTLADNASSVQWGGCVRTLTNDNGPPMGSGHFSSEGEGKAAYIKNIKVVNSLGDIYTVIESMWAGYETNDSDVQYYGAEAQLNVYAVPNTKSNQVSSSNVWLSSGLDGPTKNFNSIQAGWQVNPVLYHDYDVHFYVFWTMAMGQQVVLTFNVKNGKGFNYHPIMARGYRPLDESAYARHDSKTGDWWLYKDDEDNTTMPIGYWPNSLFTTLQQNASNLEWGGYVRFWKSDKSPPMGSGHFPSEGEGKAASLGNIKFISISGGIYSPAQEMISSYVDRKDCYDVGDYETSNKNGVGTHERSEAVPVKVVTARKLSKLVAGGEIVEANMTGFFRLLAGMLGRRKEDNRLRRHSSQLDNRRRRLPLDDGPHFTHSAGTCGLELPPAPANKSDPPITTSPAAITMAAIIPAGMR</sequence>
<dbReference type="PANTHER" id="PTHR31589:SF223">
    <property type="entry name" value="PROTEIN, PUTATIVE (DUF239)-RELATED"/>
    <property type="match status" value="1"/>
</dbReference>
<feature type="domain" description="Neprosin PEP catalytic" evidence="2">
    <location>
        <begin position="1"/>
        <end position="250"/>
    </location>
</feature>
<evidence type="ECO:0000313" key="3">
    <source>
        <dbReference type="EMBL" id="CAD1826349.1"/>
    </source>
</evidence>
<name>A0A6V7P681_ANACO</name>
<dbReference type="InterPro" id="IPR053168">
    <property type="entry name" value="Glutamic_endopeptidase"/>
</dbReference>
<organism evidence="3">
    <name type="scientific">Ananas comosus var. bracteatus</name>
    <name type="common">red pineapple</name>
    <dbReference type="NCBI Taxonomy" id="296719"/>
    <lineage>
        <taxon>Eukaryota</taxon>
        <taxon>Viridiplantae</taxon>
        <taxon>Streptophyta</taxon>
        <taxon>Embryophyta</taxon>
        <taxon>Tracheophyta</taxon>
        <taxon>Spermatophyta</taxon>
        <taxon>Magnoliopsida</taxon>
        <taxon>Liliopsida</taxon>
        <taxon>Poales</taxon>
        <taxon>Bromeliaceae</taxon>
        <taxon>Bromelioideae</taxon>
        <taxon>Ananas</taxon>
    </lineage>
</organism>
<evidence type="ECO:0000259" key="2">
    <source>
        <dbReference type="PROSITE" id="PS52045"/>
    </source>
</evidence>
<dbReference type="AlphaFoldDB" id="A0A6V7P681"/>
<dbReference type="PROSITE" id="PS52045">
    <property type="entry name" value="NEPROSIN_PEP_CD"/>
    <property type="match status" value="2"/>
</dbReference>
<dbReference type="EMBL" id="LR862145">
    <property type="protein sequence ID" value="CAD1826349.1"/>
    <property type="molecule type" value="Genomic_DNA"/>
</dbReference>
<feature type="region of interest" description="Disordered" evidence="1">
    <location>
        <begin position="501"/>
        <end position="551"/>
    </location>
</feature>